<name>A0A3E0K8R7_9BACI</name>
<dbReference type="Proteomes" id="UP000257014">
    <property type="component" value="Unassembled WGS sequence"/>
</dbReference>
<protein>
    <submittedName>
        <fullName evidence="2">Uncharacterized protein</fullName>
    </submittedName>
</protein>
<feature type="compositionally biased region" description="Basic and acidic residues" evidence="1">
    <location>
        <begin position="25"/>
        <end position="39"/>
    </location>
</feature>
<dbReference type="EMBL" id="QEWE01000005">
    <property type="protein sequence ID" value="REJ31392.1"/>
    <property type="molecule type" value="Genomic_DNA"/>
</dbReference>
<comment type="caution">
    <text evidence="2">The sequence shown here is derived from an EMBL/GenBank/DDBJ whole genome shotgun (WGS) entry which is preliminary data.</text>
</comment>
<evidence type="ECO:0000256" key="1">
    <source>
        <dbReference type="SAM" id="MobiDB-lite"/>
    </source>
</evidence>
<evidence type="ECO:0000313" key="3">
    <source>
        <dbReference type="Proteomes" id="UP000257014"/>
    </source>
</evidence>
<feature type="region of interest" description="Disordered" evidence="1">
    <location>
        <begin position="25"/>
        <end position="70"/>
    </location>
</feature>
<organism evidence="2 3">
    <name type="scientific">Caldibacillus debilis</name>
    <dbReference type="NCBI Taxonomy" id="301148"/>
    <lineage>
        <taxon>Bacteria</taxon>
        <taxon>Bacillati</taxon>
        <taxon>Bacillota</taxon>
        <taxon>Bacilli</taxon>
        <taxon>Bacillales</taxon>
        <taxon>Bacillaceae</taxon>
        <taxon>Caldibacillus</taxon>
    </lineage>
</organism>
<dbReference type="AlphaFoldDB" id="A0A3E0K8R7"/>
<reference evidence="2 3" key="1">
    <citation type="submission" date="2018-03" db="EMBL/GenBank/DDBJ databases">
        <authorList>
            <person name="Keele B.F."/>
        </authorList>
    </citation>
    <scope>NUCLEOTIDE SEQUENCE [LARGE SCALE GENOMIC DNA]</scope>
    <source>
        <strain evidence="2">ZCTH4_d</strain>
    </source>
</reference>
<evidence type="ECO:0000313" key="2">
    <source>
        <dbReference type="EMBL" id="REJ31392.1"/>
    </source>
</evidence>
<accession>A0A3E0K8R7</accession>
<gene>
    <name evidence="2" type="ORF">C6P37_00990</name>
</gene>
<sequence>MLFPFPVFSGGGNFFCLTAMEGKRTDENPERKRGSEAHGHAIRNGFSASSSVGGAWDGRPPLFARNGRRKTAGRFPRFLRTVPMPPV</sequence>
<proteinExistence type="predicted"/>